<proteinExistence type="predicted"/>
<dbReference type="AlphaFoldDB" id="A0AAV4T304"/>
<evidence type="ECO:0000313" key="1">
    <source>
        <dbReference type="EMBL" id="GIY39937.1"/>
    </source>
</evidence>
<organism evidence="1 2">
    <name type="scientific">Caerostris darwini</name>
    <dbReference type="NCBI Taxonomy" id="1538125"/>
    <lineage>
        <taxon>Eukaryota</taxon>
        <taxon>Metazoa</taxon>
        <taxon>Ecdysozoa</taxon>
        <taxon>Arthropoda</taxon>
        <taxon>Chelicerata</taxon>
        <taxon>Arachnida</taxon>
        <taxon>Araneae</taxon>
        <taxon>Araneomorphae</taxon>
        <taxon>Entelegynae</taxon>
        <taxon>Araneoidea</taxon>
        <taxon>Araneidae</taxon>
        <taxon>Caerostris</taxon>
    </lineage>
</organism>
<keyword evidence="2" id="KW-1185">Reference proteome</keyword>
<dbReference type="Proteomes" id="UP001054837">
    <property type="component" value="Unassembled WGS sequence"/>
</dbReference>
<reference evidence="1 2" key="1">
    <citation type="submission" date="2021-06" db="EMBL/GenBank/DDBJ databases">
        <title>Caerostris darwini draft genome.</title>
        <authorList>
            <person name="Kono N."/>
            <person name="Arakawa K."/>
        </authorList>
    </citation>
    <scope>NUCLEOTIDE SEQUENCE [LARGE SCALE GENOMIC DNA]</scope>
</reference>
<accession>A0AAV4T304</accession>
<name>A0AAV4T304_9ARAC</name>
<sequence length="103" mass="12202">MQLCFIYALDNNHLIKSAHMDNKPSIYPTWEKNQNRMELFSTRRIPYLHRWIKKNLTGCAIAVYKDDKEICHFTSRLNNEATVDLTELKVIEMAVNYTSNHLE</sequence>
<comment type="caution">
    <text evidence="1">The sequence shown here is derived from an EMBL/GenBank/DDBJ whole genome shotgun (WGS) entry which is preliminary data.</text>
</comment>
<dbReference type="EMBL" id="BPLQ01008858">
    <property type="protein sequence ID" value="GIY39937.1"/>
    <property type="molecule type" value="Genomic_DNA"/>
</dbReference>
<protein>
    <submittedName>
        <fullName evidence="1">Uncharacterized protein</fullName>
    </submittedName>
</protein>
<evidence type="ECO:0000313" key="2">
    <source>
        <dbReference type="Proteomes" id="UP001054837"/>
    </source>
</evidence>
<gene>
    <name evidence="1" type="ORF">CDAR_107751</name>
</gene>